<dbReference type="HAMAP" id="MF_02070">
    <property type="entry name" value="TagA_TarA"/>
    <property type="match status" value="1"/>
</dbReference>
<evidence type="ECO:0000256" key="1">
    <source>
        <dbReference type="ARBA" id="ARBA00022676"/>
    </source>
</evidence>
<dbReference type="InterPro" id="IPR004629">
    <property type="entry name" value="WecG_TagA_CpsF"/>
</dbReference>
<dbReference type="Pfam" id="PF03808">
    <property type="entry name" value="Glyco_tran_WecG"/>
    <property type="match status" value="1"/>
</dbReference>
<sequence length="240" mass="26542">MGKTTILGVPFDTGNMKDAADSAVEMMGESGQHIICTPNPEIVMEAQNDAELMGILRAADMVTPDGVGILWASKYSEVKINERVSGYDLVINIFERIKNTDYTVYMLGGAPGVAEKAAEVISQKYEGLKIVGVHDGYFNAKDENNIISDIKKLQPSLLLVGLGSPKQEKWIYNNLRLTGAKLAIGIGGSFDVMSGNIKRAPKIVCKMGIEWLYRLVKQPTRFTRMLRLPKFVLKVKKEMK</sequence>
<organism evidence="5">
    <name type="scientific">bioreactor metagenome</name>
    <dbReference type="NCBI Taxonomy" id="1076179"/>
    <lineage>
        <taxon>unclassified sequences</taxon>
        <taxon>metagenomes</taxon>
        <taxon>ecological metagenomes</taxon>
    </lineage>
</organism>
<name>A0A645A5Y8_9ZZZZ</name>
<proteinExistence type="inferred from homology"/>
<evidence type="ECO:0000256" key="2">
    <source>
        <dbReference type="ARBA" id="ARBA00022679"/>
    </source>
</evidence>
<keyword evidence="1 5" id="KW-0328">Glycosyltransferase</keyword>
<dbReference type="NCBIfam" id="TIGR00696">
    <property type="entry name" value="wecG_tagA_cpsF"/>
    <property type="match status" value="1"/>
</dbReference>
<keyword evidence="3" id="KW-0777">Teichoic acid biosynthesis</keyword>
<dbReference type="EC" id="2.4.1.187" evidence="5"/>
<dbReference type="GO" id="GO:0047244">
    <property type="term" value="F:N-acetylglucosaminyldiphosphoundecaprenol N-acetyl-beta-D-mannosaminyltransferase activity"/>
    <property type="evidence" value="ECO:0007669"/>
    <property type="project" value="UniProtKB-EC"/>
</dbReference>
<dbReference type="PANTHER" id="PTHR34136:SF1">
    <property type="entry name" value="UDP-N-ACETYL-D-MANNOSAMINURONIC ACID TRANSFERASE"/>
    <property type="match status" value="1"/>
</dbReference>
<reference evidence="5" key="1">
    <citation type="submission" date="2019-08" db="EMBL/GenBank/DDBJ databases">
        <authorList>
            <person name="Kucharzyk K."/>
            <person name="Murdoch R.W."/>
            <person name="Higgins S."/>
            <person name="Loffler F."/>
        </authorList>
    </citation>
    <scope>NUCLEOTIDE SEQUENCE</scope>
</reference>
<accession>A0A645A5Y8</accession>
<evidence type="ECO:0000256" key="4">
    <source>
        <dbReference type="ARBA" id="ARBA00023316"/>
    </source>
</evidence>
<dbReference type="CDD" id="cd06533">
    <property type="entry name" value="Glyco_transf_WecG_TagA"/>
    <property type="match status" value="1"/>
</dbReference>
<dbReference type="EMBL" id="VSSQ01012126">
    <property type="protein sequence ID" value="MPM48502.1"/>
    <property type="molecule type" value="Genomic_DNA"/>
</dbReference>
<keyword evidence="4" id="KW-0961">Cell wall biogenesis/degradation</keyword>
<dbReference type="InterPro" id="IPR034714">
    <property type="entry name" value="TagA_TarA"/>
</dbReference>
<dbReference type="AlphaFoldDB" id="A0A645A5Y8"/>
<dbReference type="GO" id="GO:0019350">
    <property type="term" value="P:teichoic acid biosynthetic process"/>
    <property type="evidence" value="ECO:0007669"/>
    <property type="project" value="UniProtKB-KW"/>
</dbReference>
<keyword evidence="2 5" id="KW-0808">Transferase</keyword>
<dbReference type="PANTHER" id="PTHR34136">
    <property type="match status" value="1"/>
</dbReference>
<dbReference type="GO" id="GO:0071555">
    <property type="term" value="P:cell wall organization"/>
    <property type="evidence" value="ECO:0007669"/>
    <property type="project" value="UniProtKB-KW"/>
</dbReference>
<gene>
    <name evidence="5" type="primary">tagA_5</name>
    <name evidence="5" type="ORF">SDC9_95227</name>
</gene>
<protein>
    <submittedName>
        <fullName evidence="5">N-acetylglucosaminyldiphosphoundecaprenol N-acetyl-beta-D-mannosaminyltransferase</fullName>
        <ecNumber evidence="5">2.4.1.187</ecNumber>
    </submittedName>
</protein>
<evidence type="ECO:0000256" key="3">
    <source>
        <dbReference type="ARBA" id="ARBA00022944"/>
    </source>
</evidence>
<evidence type="ECO:0000313" key="5">
    <source>
        <dbReference type="EMBL" id="MPM48502.1"/>
    </source>
</evidence>
<comment type="caution">
    <text evidence="5">The sequence shown here is derived from an EMBL/GenBank/DDBJ whole genome shotgun (WGS) entry which is preliminary data.</text>
</comment>